<gene>
    <name evidence="2" type="ORF">SAMN05421874_10538</name>
</gene>
<proteinExistence type="predicted"/>
<evidence type="ECO:0000313" key="2">
    <source>
        <dbReference type="EMBL" id="SDK07311.1"/>
    </source>
</evidence>
<dbReference type="Gene3D" id="3.40.50.1820">
    <property type="entry name" value="alpha/beta hydrolase"/>
    <property type="match status" value="1"/>
</dbReference>
<dbReference type="RefSeq" id="WP_245740173.1">
    <property type="nucleotide sequence ID" value="NZ_FNFB01000005.1"/>
</dbReference>
<feature type="domain" description="AB hydrolase-1" evidence="1">
    <location>
        <begin position="29"/>
        <end position="271"/>
    </location>
</feature>
<protein>
    <submittedName>
        <fullName evidence="2">Pimeloyl-ACP methyl ester carboxylesterase</fullName>
    </submittedName>
</protein>
<evidence type="ECO:0000313" key="3">
    <source>
        <dbReference type="Proteomes" id="UP000198683"/>
    </source>
</evidence>
<dbReference type="PRINTS" id="PR00412">
    <property type="entry name" value="EPOXHYDRLASE"/>
</dbReference>
<dbReference type="InterPro" id="IPR029058">
    <property type="entry name" value="AB_hydrolase_fold"/>
</dbReference>
<dbReference type="GO" id="GO:0003824">
    <property type="term" value="F:catalytic activity"/>
    <property type="evidence" value="ECO:0007669"/>
    <property type="project" value="InterPro"/>
</dbReference>
<name>A0A1G8YWZ5_9ACTN</name>
<dbReference type="PRINTS" id="PR00111">
    <property type="entry name" value="ABHYDROLASE"/>
</dbReference>
<keyword evidence="3" id="KW-1185">Reference proteome</keyword>
<dbReference type="InterPro" id="IPR000639">
    <property type="entry name" value="Epox_hydrolase-like"/>
</dbReference>
<organism evidence="2 3">
    <name type="scientific">Nonomuraea maritima</name>
    <dbReference type="NCBI Taxonomy" id="683260"/>
    <lineage>
        <taxon>Bacteria</taxon>
        <taxon>Bacillati</taxon>
        <taxon>Actinomycetota</taxon>
        <taxon>Actinomycetes</taxon>
        <taxon>Streptosporangiales</taxon>
        <taxon>Streptosporangiaceae</taxon>
        <taxon>Nonomuraea</taxon>
    </lineage>
</organism>
<accession>A0A1G8YWZ5</accession>
<dbReference type="AlphaFoldDB" id="A0A1G8YWZ5"/>
<dbReference type="InterPro" id="IPR000073">
    <property type="entry name" value="AB_hydrolase_1"/>
</dbReference>
<dbReference type="PANTHER" id="PTHR43798">
    <property type="entry name" value="MONOACYLGLYCEROL LIPASE"/>
    <property type="match status" value="1"/>
</dbReference>
<sequence>MTVSEQLVRVGPAVELFVARTTEAPGSCPLLVIHGGPDWDHSYLREPIVERASRHDLIFPDLRGCGRSTRGLPDDHYTPDAATADLVALLDALGVRQADVLGFSYGGYFAQRLTLAAPERVRRLVVASSAVLPVPPDAFDGWAERDRRRAAEAEVWADPSLSGPDLTRAAALAGAEANVWRPEVLDASRERVSRVRFSAEWARPYLAGTLPTARVDRAPERLAALGLPILLLHGRQDMTFPAELAEQAAKLIPSARAVVLDEAGHMAHVDQPARWTAALADFLDRP</sequence>
<dbReference type="STRING" id="683260.SAMN05421874_10538"/>
<dbReference type="EMBL" id="FNFB01000005">
    <property type="protein sequence ID" value="SDK07311.1"/>
    <property type="molecule type" value="Genomic_DNA"/>
</dbReference>
<dbReference type="InterPro" id="IPR050266">
    <property type="entry name" value="AB_hydrolase_sf"/>
</dbReference>
<dbReference type="SUPFAM" id="SSF53474">
    <property type="entry name" value="alpha/beta-Hydrolases"/>
    <property type="match status" value="1"/>
</dbReference>
<dbReference type="Proteomes" id="UP000198683">
    <property type="component" value="Unassembled WGS sequence"/>
</dbReference>
<evidence type="ECO:0000259" key="1">
    <source>
        <dbReference type="Pfam" id="PF00561"/>
    </source>
</evidence>
<reference evidence="2 3" key="1">
    <citation type="submission" date="2016-10" db="EMBL/GenBank/DDBJ databases">
        <authorList>
            <person name="de Groot N.N."/>
        </authorList>
    </citation>
    <scope>NUCLEOTIDE SEQUENCE [LARGE SCALE GENOMIC DNA]</scope>
    <source>
        <strain evidence="2 3">CGMCC 4.5681</strain>
    </source>
</reference>
<dbReference type="Pfam" id="PF00561">
    <property type="entry name" value="Abhydrolase_1"/>
    <property type="match status" value="1"/>
</dbReference>